<evidence type="ECO:0000259" key="2">
    <source>
        <dbReference type="Pfam" id="PF13683"/>
    </source>
</evidence>
<dbReference type="InterPro" id="IPR012337">
    <property type="entry name" value="RNaseH-like_sf"/>
</dbReference>
<dbReference type="EMBL" id="JABACI010000001">
    <property type="protein sequence ID" value="NLP82739.1"/>
    <property type="molecule type" value="Genomic_DNA"/>
</dbReference>
<feature type="compositionally biased region" description="Polar residues" evidence="1">
    <location>
        <begin position="141"/>
        <end position="154"/>
    </location>
</feature>
<dbReference type="InterPro" id="IPR001584">
    <property type="entry name" value="Integrase_cat-core"/>
</dbReference>
<evidence type="ECO:0000313" key="4">
    <source>
        <dbReference type="Proteomes" id="UP001429745"/>
    </source>
</evidence>
<dbReference type="Pfam" id="PF13683">
    <property type="entry name" value="rve_3"/>
    <property type="match status" value="1"/>
</dbReference>
<dbReference type="SUPFAM" id="SSF53098">
    <property type="entry name" value="Ribonuclease H-like"/>
    <property type="match status" value="1"/>
</dbReference>
<proteinExistence type="predicted"/>
<accession>A0ABX1K6V0</accession>
<gene>
    <name evidence="3" type="ORF">HF576_02670</name>
</gene>
<evidence type="ECO:0000256" key="1">
    <source>
        <dbReference type="SAM" id="MobiDB-lite"/>
    </source>
</evidence>
<dbReference type="Proteomes" id="UP001429745">
    <property type="component" value="Unassembled WGS sequence"/>
</dbReference>
<keyword evidence="4" id="KW-1185">Reference proteome</keyword>
<evidence type="ECO:0000313" key="3">
    <source>
        <dbReference type="EMBL" id="NLP82739.1"/>
    </source>
</evidence>
<protein>
    <submittedName>
        <fullName evidence="3">Transposase</fullName>
    </submittedName>
</protein>
<feature type="domain" description="Integrase catalytic" evidence="2">
    <location>
        <begin position="2"/>
        <end position="44"/>
    </location>
</feature>
<feature type="region of interest" description="Disordered" evidence="1">
    <location>
        <begin position="92"/>
        <end position="179"/>
    </location>
</feature>
<sequence>MTLKRFLAARPHPDTIDDLQALLTQFQTWYNTQRPHRSTGRRTPLQAYTALPKATPTGAHRSEWRSRTDRVDKHGKVTLRYAGQLRHLGIGKAHAGTPRAPTHPRPPRRPPATRTPARSSPRAHHRPHPELPTPEAMIRVSTMTRLTATASPSTHRTHKKVLSRDTLVSDVATQDGGGG</sequence>
<organism evidence="3 4">
    <name type="scientific">Microbacterium salsuginis</name>
    <dbReference type="NCBI Taxonomy" id="2722803"/>
    <lineage>
        <taxon>Bacteria</taxon>
        <taxon>Bacillati</taxon>
        <taxon>Actinomycetota</taxon>
        <taxon>Actinomycetes</taxon>
        <taxon>Micrococcales</taxon>
        <taxon>Microbacteriaceae</taxon>
        <taxon>Microbacterium</taxon>
    </lineage>
</organism>
<dbReference type="RefSeq" id="WP_168911222.1">
    <property type="nucleotide sequence ID" value="NZ_JABACI010000001.1"/>
</dbReference>
<name>A0ABX1K6V0_9MICO</name>
<reference evidence="3 4" key="1">
    <citation type="submission" date="2020-04" db="EMBL/GenBank/DDBJ databases">
        <title>CFH 90308 Microbacterium sp.</title>
        <authorList>
            <person name="Nie G."/>
            <person name="Ming H."/>
            <person name="Xia T."/>
        </authorList>
    </citation>
    <scope>NUCLEOTIDE SEQUENCE [LARGE SCALE GENOMIC DNA]</scope>
    <source>
        <strain evidence="3 4">CFH 90308</strain>
    </source>
</reference>
<comment type="caution">
    <text evidence="3">The sequence shown here is derived from an EMBL/GenBank/DDBJ whole genome shotgun (WGS) entry which is preliminary data.</text>
</comment>